<dbReference type="Proteomes" id="UP000011064">
    <property type="component" value="Unassembled WGS sequence"/>
</dbReference>
<reference evidence="2" key="1">
    <citation type="submission" date="2010-09" db="EMBL/GenBank/DDBJ databases">
        <title>The genome sequence of Geomyces destructans 20631-21.</title>
        <authorList>
            <consortium name="The Broad Institute Genome Sequencing Platform"/>
            <person name="Cuomo C.A."/>
            <person name="Blehert D.S."/>
            <person name="Lorch J.M."/>
            <person name="Young S.K."/>
            <person name="Zeng Q."/>
            <person name="Gargeya S."/>
            <person name="Fitzgerald M."/>
            <person name="Haas B."/>
            <person name="Abouelleil A."/>
            <person name="Alvarado L."/>
            <person name="Arachchi H.M."/>
            <person name="Berlin A."/>
            <person name="Brown A."/>
            <person name="Chapman S.B."/>
            <person name="Chen Z."/>
            <person name="Dunbar C."/>
            <person name="Freedman E."/>
            <person name="Gearin G."/>
            <person name="Gellesch M."/>
            <person name="Goldberg J."/>
            <person name="Griggs A."/>
            <person name="Gujja S."/>
            <person name="Heiman D."/>
            <person name="Howarth C."/>
            <person name="Larson L."/>
            <person name="Lui A."/>
            <person name="MacDonald P.J.P."/>
            <person name="Montmayeur A."/>
            <person name="Murphy C."/>
            <person name="Neiman D."/>
            <person name="Pearson M."/>
            <person name="Priest M."/>
            <person name="Roberts A."/>
            <person name="Saif S."/>
            <person name="Shea T."/>
            <person name="Shenoy N."/>
            <person name="Sisk P."/>
            <person name="Stolte C."/>
            <person name="Sykes S."/>
            <person name="Wortman J."/>
            <person name="Nusbaum C."/>
            <person name="Birren B."/>
        </authorList>
    </citation>
    <scope>NUCLEOTIDE SEQUENCE [LARGE SCALE GENOMIC DNA]</scope>
    <source>
        <strain evidence="2">ATCC MYA-4855 / 20631-21</strain>
    </source>
</reference>
<gene>
    <name evidence="1" type="ORF">GMDG_04237</name>
</gene>
<dbReference type="EMBL" id="GL573242">
    <property type="protein sequence ID" value="ELR09751.1"/>
    <property type="molecule type" value="Genomic_DNA"/>
</dbReference>
<dbReference type="AlphaFoldDB" id="L8GCH6"/>
<dbReference type="InParanoid" id="L8GCH6"/>
<protein>
    <submittedName>
        <fullName evidence="1">Uncharacterized protein</fullName>
    </submittedName>
</protein>
<dbReference type="HOGENOM" id="CLU_2016237_0_0_1"/>
<evidence type="ECO:0000313" key="1">
    <source>
        <dbReference type="EMBL" id="ELR09751.1"/>
    </source>
</evidence>
<dbReference type="VEuPathDB" id="FungiDB:GMDG_04237"/>
<evidence type="ECO:0000313" key="2">
    <source>
        <dbReference type="Proteomes" id="UP000011064"/>
    </source>
</evidence>
<organism evidence="1 2">
    <name type="scientific">Pseudogymnoascus destructans (strain ATCC MYA-4855 / 20631-21)</name>
    <name type="common">Bat white-nose syndrome fungus</name>
    <name type="synonym">Geomyces destructans</name>
    <dbReference type="NCBI Taxonomy" id="658429"/>
    <lineage>
        <taxon>Eukaryota</taxon>
        <taxon>Fungi</taxon>
        <taxon>Dikarya</taxon>
        <taxon>Ascomycota</taxon>
        <taxon>Pezizomycotina</taxon>
        <taxon>Leotiomycetes</taxon>
        <taxon>Thelebolales</taxon>
        <taxon>Thelebolaceae</taxon>
        <taxon>Pseudogymnoascus</taxon>
    </lineage>
</organism>
<name>L8GCH6_PSED2</name>
<keyword evidence="2" id="KW-1185">Reference proteome</keyword>
<proteinExistence type="predicted"/>
<sequence>MGYVAEDLWGCDEGFWLVRLVSFLLVPVRDIVSGGHQVYWLWLTLTRQLGYLSPRRADHILPLVYLQHHDGHSIGGCEGIVAEGLVAEGDPNSQCDFIGMGDALIGLTWLLPGLHLGPNVSFV</sequence>
<accession>L8GCH6</accession>